<comment type="similarity">
    <text evidence="1">Belongs to the AHA1 family.</text>
</comment>
<dbReference type="Gene3D" id="3.30.530.20">
    <property type="match status" value="1"/>
</dbReference>
<dbReference type="GeneID" id="27137292"/>
<dbReference type="Proteomes" id="UP000069850">
    <property type="component" value="Chromosome 1"/>
</dbReference>
<reference evidence="3 4" key="1">
    <citation type="submission" date="2016-01" db="EMBL/GenBank/DDBJ databases">
        <authorList>
            <person name="Manzoor S."/>
        </authorList>
    </citation>
    <scope>NUCLEOTIDE SEQUENCE [LARGE SCALE GENOMIC DNA]</scope>
    <source>
        <strain evidence="3">Methanoculleus sp MAB1</strain>
    </source>
</reference>
<dbReference type="AlphaFoldDB" id="A0A0X3BM40"/>
<feature type="domain" description="Activator of Hsp90 ATPase homologue 1/2-like C-terminal" evidence="2">
    <location>
        <begin position="22"/>
        <end position="154"/>
    </location>
</feature>
<dbReference type="EMBL" id="LT158599">
    <property type="protein sequence ID" value="CVK32634.1"/>
    <property type="molecule type" value="Genomic_DNA"/>
</dbReference>
<evidence type="ECO:0000313" key="3">
    <source>
        <dbReference type="EMBL" id="CVK32634.1"/>
    </source>
</evidence>
<dbReference type="RefSeq" id="WP_062263139.1">
    <property type="nucleotide sequence ID" value="NZ_LT158599.1"/>
</dbReference>
<gene>
    <name evidence="3" type="ORF">MMAB1_1421</name>
</gene>
<protein>
    <recommendedName>
        <fullName evidence="2">Activator of Hsp90 ATPase homologue 1/2-like C-terminal domain-containing protein</fullName>
    </recommendedName>
</protein>
<organism evidence="3 4">
    <name type="scientific">Methanoculleus bourgensis</name>
    <dbReference type="NCBI Taxonomy" id="83986"/>
    <lineage>
        <taxon>Archaea</taxon>
        <taxon>Methanobacteriati</taxon>
        <taxon>Methanobacteriota</taxon>
        <taxon>Stenosarchaea group</taxon>
        <taxon>Methanomicrobia</taxon>
        <taxon>Methanomicrobiales</taxon>
        <taxon>Methanomicrobiaceae</taxon>
        <taxon>Methanoculleus</taxon>
    </lineage>
</organism>
<dbReference type="OrthoDB" id="165863at2157"/>
<dbReference type="InterPro" id="IPR023393">
    <property type="entry name" value="START-like_dom_sf"/>
</dbReference>
<dbReference type="Pfam" id="PF08327">
    <property type="entry name" value="AHSA1"/>
    <property type="match status" value="1"/>
</dbReference>
<dbReference type="KEGG" id="mema:MMAB1_1421"/>
<dbReference type="CDD" id="cd07826">
    <property type="entry name" value="SRPBCC_CalC_Aha1-like_9"/>
    <property type="match status" value="1"/>
</dbReference>
<dbReference type="InterPro" id="IPR013538">
    <property type="entry name" value="ASHA1/2-like_C"/>
</dbReference>
<evidence type="ECO:0000259" key="2">
    <source>
        <dbReference type="Pfam" id="PF08327"/>
    </source>
</evidence>
<proteinExistence type="inferred from homology"/>
<evidence type="ECO:0000313" key="4">
    <source>
        <dbReference type="Proteomes" id="UP000069850"/>
    </source>
</evidence>
<name>A0A0X3BM40_9EURY</name>
<evidence type="ECO:0000256" key="1">
    <source>
        <dbReference type="ARBA" id="ARBA00006817"/>
    </source>
</evidence>
<dbReference type="SUPFAM" id="SSF55961">
    <property type="entry name" value="Bet v1-like"/>
    <property type="match status" value="1"/>
</dbReference>
<accession>A0A0X3BM40</accession>
<sequence length="166" mass="18957">MVETKITAEPGKSTIIATGVFDAPRQIVWEACTEPELVSQWWGPKSFKTTVEKMDARPGGLWRIVQRDAEGNDYAFRGVFHEVTQPERLIYTFEYEAMPGHVLLETDTFDDLEDRTRMTTPLAFQTVEDRDAMLQSGMKEEMVEIMDLLAELVESRALQKRAAPAR</sequence>